<protein>
    <submittedName>
        <fullName evidence="4">Putative poly-gamma-glutamate synthesis protein [UI:99417512]</fullName>
    </submittedName>
</protein>
<dbReference type="Gene3D" id="3.60.21.10">
    <property type="match status" value="1"/>
</dbReference>
<dbReference type="AlphaFoldDB" id="A0A2K4X5Z3"/>
<evidence type="ECO:0000259" key="2">
    <source>
        <dbReference type="SMART" id="SM00854"/>
    </source>
</evidence>
<evidence type="ECO:0000313" key="4">
    <source>
        <dbReference type="EMBL" id="SOU39732.1"/>
    </source>
</evidence>
<gene>
    <name evidence="4" type="primary">pgsA,ywtB</name>
    <name evidence="4" type="ORF">PCAR9_A20152</name>
    <name evidence="3" type="ORF">PCARR_a0167</name>
</gene>
<evidence type="ECO:0000313" key="6">
    <source>
        <dbReference type="Proteomes" id="UP000615003"/>
    </source>
</evidence>
<dbReference type="OrthoDB" id="9810718at2"/>
<accession>A0A2K4X5Z3</accession>
<dbReference type="RefSeq" id="WP_104641914.1">
    <property type="nucleotide sequence ID" value="NZ_AQGW01000018.1"/>
</dbReference>
<evidence type="ECO:0000313" key="5">
    <source>
        <dbReference type="Proteomes" id="UP000238288"/>
    </source>
</evidence>
<dbReference type="EMBL" id="LT965928">
    <property type="protein sequence ID" value="SOU39732.1"/>
    <property type="molecule type" value="Genomic_DNA"/>
</dbReference>
<dbReference type="PANTHER" id="PTHR33393:SF11">
    <property type="entry name" value="POLYGLUTAMINE SYNTHESIS ACCESSORY PROTEIN RV0574C-RELATED"/>
    <property type="match status" value="1"/>
</dbReference>
<dbReference type="Pfam" id="PF09587">
    <property type="entry name" value="PGA_cap"/>
    <property type="match status" value="1"/>
</dbReference>
<name>A0A2K4X5Z3_PSEVC</name>
<evidence type="ECO:0000256" key="1">
    <source>
        <dbReference type="ARBA" id="ARBA00005662"/>
    </source>
</evidence>
<dbReference type="InterPro" id="IPR029052">
    <property type="entry name" value="Metallo-depent_PP-like"/>
</dbReference>
<dbReference type="GeneID" id="93662377"/>
<dbReference type="EMBL" id="AQGW01000018">
    <property type="protein sequence ID" value="MBE0381925.1"/>
    <property type="molecule type" value="Genomic_DNA"/>
</dbReference>
<dbReference type="CDD" id="cd07381">
    <property type="entry name" value="MPP_CapA"/>
    <property type="match status" value="1"/>
</dbReference>
<comment type="similarity">
    <text evidence="1">Belongs to the CapA family.</text>
</comment>
<dbReference type="SUPFAM" id="SSF56300">
    <property type="entry name" value="Metallo-dependent phosphatases"/>
    <property type="match status" value="1"/>
</dbReference>
<organism evidence="4 5">
    <name type="scientific">Pseudoalteromonas carrageenovora IAM 12662</name>
    <dbReference type="NCBI Taxonomy" id="1314868"/>
    <lineage>
        <taxon>Bacteria</taxon>
        <taxon>Pseudomonadati</taxon>
        <taxon>Pseudomonadota</taxon>
        <taxon>Gammaproteobacteria</taxon>
        <taxon>Alteromonadales</taxon>
        <taxon>Pseudoalteromonadaceae</taxon>
        <taxon>Pseudoalteromonas</taxon>
    </lineage>
</organism>
<dbReference type="Proteomes" id="UP000615003">
    <property type="component" value="Unassembled WGS sequence"/>
</dbReference>
<dbReference type="PANTHER" id="PTHR33393">
    <property type="entry name" value="POLYGLUTAMINE SYNTHESIS ACCESSORY PROTEIN RV0574C-RELATED"/>
    <property type="match status" value="1"/>
</dbReference>
<dbReference type="InterPro" id="IPR052169">
    <property type="entry name" value="CW_Biosynth-Accessory"/>
</dbReference>
<reference evidence="3 6" key="1">
    <citation type="submission" date="2015-06" db="EMBL/GenBank/DDBJ databases">
        <title>Genome sequence of Pseudoalteromonas carrageenovora.</title>
        <authorList>
            <person name="Xie B.-B."/>
            <person name="Rong J.-C."/>
            <person name="Qin Q.-L."/>
            <person name="Zhang Y.-Z."/>
        </authorList>
    </citation>
    <scope>NUCLEOTIDE SEQUENCE [LARGE SCALE GENOMIC DNA]</scope>
    <source>
        <strain evidence="3 6">IAM 12662</strain>
    </source>
</reference>
<proteinExistence type="inferred from homology"/>
<reference evidence="4 5" key="2">
    <citation type="submission" date="2017-11" db="EMBL/GenBank/DDBJ databases">
        <authorList>
            <person name="Han C.G."/>
        </authorList>
    </citation>
    <scope>NUCLEOTIDE SEQUENCE [LARGE SCALE GENOMIC DNA]</scope>
    <source>
        <strain evidence="5">ATCC 43555</strain>
        <strain evidence="4">ATCC43555</strain>
    </source>
</reference>
<sequence>MSEIKVLFCGDFAPCRRFEPLVLSKKKQVLGDALPIIEDSDLSFVNLECPLTGSTKAINKSGPTLRADIKCVEALEPFSIIGLANNHILDYGAAGLADTLTSCHDLNLTTVGAGLDKAHTKEIAIKEVKGVRFAVIAIAEHEFNQSECNSAGAASIDLIENYQQIQIAKSQADIVIVTLHGGNEFFCYPRPGLRRVCQHFVDLGVDAVICHHPHVPGAYEFYRDKPIVYSLGNFIFDENNPPADWKFGYMVQLGFDANSKQRVNFELIPYEQSIELKGIKILKGNERELLLSRLEEYRKNLESIERWLIEWESFVAKRRPSVLVKQFLPFSFPGAGFLFRNTPISKFFVNERNGLAKLNLIRCESHLELLTSILKSEGASRDD</sequence>
<feature type="domain" description="Capsule synthesis protein CapA" evidence="2">
    <location>
        <begin position="5"/>
        <end position="238"/>
    </location>
</feature>
<dbReference type="Proteomes" id="UP000238288">
    <property type="component" value="Chromosome PCAR9a"/>
</dbReference>
<dbReference type="SMART" id="SM00854">
    <property type="entry name" value="PGA_cap"/>
    <property type="match status" value="1"/>
</dbReference>
<evidence type="ECO:0000313" key="3">
    <source>
        <dbReference type="EMBL" id="MBE0381925.1"/>
    </source>
</evidence>
<keyword evidence="6" id="KW-1185">Reference proteome</keyword>
<dbReference type="InterPro" id="IPR019079">
    <property type="entry name" value="Capsule_synth_CapA"/>
</dbReference>